<accession>Q719L3</accession>
<reference evidence="2" key="2">
    <citation type="journal article" date="2004" name="J. Exp. Bot.">
        <title>A novel cDNA from Parthenium argentatum Gray enhances the rubber biosynthetic activity in vitro.</title>
        <authorList>
            <person name="Kim I.J."/>
            <person name="Ryu S.B."/>
            <person name="Kwak Y.S."/>
            <person name="Kang H."/>
        </authorList>
    </citation>
    <scope>NUCLEOTIDE SEQUENCE</scope>
</reference>
<protein>
    <submittedName>
        <fullName evidence="2">Rubber synthesis protein</fullName>
    </submittedName>
</protein>
<dbReference type="AlphaFoldDB" id="Q719L3"/>
<dbReference type="PANTHER" id="PTHR33732:SF3">
    <property type="entry name" value="OS07G0671800 PROTEIN"/>
    <property type="match status" value="1"/>
</dbReference>
<proteinExistence type="evidence at transcript level"/>
<organism evidence="2">
    <name type="scientific">Parthenium argentatum</name>
    <name type="common">Guayule rubber plant</name>
    <dbReference type="NCBI Taxonomy" id="35935"/>
    <lineage>
        <taxon>Eukaryota</taxon>
        <taxon>Viridiplantae</taxon>
        <taxon>Streptophyta</taxon>
        <taxon>Embryophyta</taxon>
        <taxon>Tracheophyta</taxon>
        <taxon>Spermatophyta</taxon>
        <taxon>Magnoliopsida</taxon>
        <taxon>eudicotyledons</taxon>
        <taxon>Gunneridae</taxon>
        <taxon>Pentapetalae</taxon>
        <taxon>asterids</taxon>
        <taxon>campanulids</taxon>
        <taxon>Asterales</taxon>
        <taxon>Asteraceae</taxon>
        <taxon>Asteroideae</taxon>
        <taxon>Heliantheae alliance</taxon>
        <taxon>Heliantheae</taxon>
        <taxon>Parthenium</taxon>
    </lineage>
</organism>
<evidence type="ECO:0000313" key="2">
    <source>
        <dbReference type="EMBL" id="AAQ11374.1"/>
    </source>
</evidence>
<dbReference type="PANTHER" id="PTHR33732">
    <property type="entry name" value="REF/SRPP-LIKE PROTEIN OS05G0151300/LOC_OS05G05940"/>
    <property type="match status" value="1"/>
</dbReference>
<comment type="similarity">
    <text evidence="1">Belongs to the REF/SRPP family.</text>
</comment>
<sequence>MAEPESNQSAQPVAERDGGEEQLHLKYLDFVQNAVIYFVVCFSTVYGYAKENAGSWKPGVQTVENTVLNVVGPVYEKYYDYPIEALKFLDVKVGDLVTELKRHVPSLMKQASSQAKYTAQNLPEVAKALATEAFKTATNVANTLYVKCEPTAKQLYMNYEPVAEKYTVSTWRSLNKLPLFPQVAQIAVPTGAYVLEKYNDPVSYTADKGYAVAQYLPLVPIDKIAKVFKKGESGSTVGQSG</sequence>
<evidence type="ECO:0000256" key="1">
    <source>
        <dbReference type="ARBA" id="ARBA00009737"/>
    </source>
</evidence>
<dbReference type="InterPro" id="IPR008802">
    <property type="entry name" value="REF"/>
</dbReference>
<dbReference type="EMBL" id="AF541942">
    <property type="protein sequence ID" value="AAQ11374.1"/>
    <property type="molecule type" value="mRNA"/>
</dbReference>
<name>Q719L3_PARAR</name>
<reference evidence="2" key="1">
    <citation type="submission" date="2002-08" db="EMBL/GenBank/DDBJ databases">
        <title>Molecular cloning and functional analysis of a novel cDNA involved in rubber biosynthesis in Parthenium argentatum Gray.</title>
        <authorList>
            <person name="Kim I.-J."/>
            <person name="Ryu S.B."/>
            <person name="Kang H."/>
        </authorList>
    </citation>
    <scope>NUCLEOTIDE SEQUENCE</scope>
</reference>
<dbReference type="Pfam" id="PF05755">
    <property type="entry name" value="REF"/>
    <property type="match status" value="1"/>
</dbReference>